<dbReference type="SUPFAM" id="SSF48452">
    <property type="entry name" value="TPR-like"/>
    <property type="match status" value="1"/>
</dbReference>
<dbReference type="Gene3D" id="1.25.40.10">
    <property type="entry name" value="Tetratricopeptide repeat domain"/>
    <property type="match status" value="2"/>
</dbReference>
<accession>A0A7S7NPZ9</accession>
<dbReference type="Proteomes" id="UP000593892">
    <property type="component" value="Chromosome"/>
</dbReference>
<dbReference type="AlphaFoldDB" id="A0A7S7NPZ9"/>
<gene>
    <name evidence="1" type="ORF">IRI77_33275</name>
</gene>
<name>A0A7S7NPZ9_PALFE</name>
<protein>
    <recommendedName>
        <fullName evidence="3">Tetratricopeptide repeat protein</fullName>
    </recommendedName>
</protein>
<proteinExistence type="predicted"/>
<reference evidence="1 2" key="1">
    <citation type="submission" date="2020-10" db="EMBL/GenBank/DDBJ databases">
        <title>Complete genome sequence of Paludibaculum fermentans P105T, a facultatively anaerobic acidobacterium capable of dissimilatory Fe(III) reduction.</title>
        <authorList>
            <person name="Dedysh S.N."/>
            <person name="Beletsky A.V."/>
            <person name="Kulichevskaya I.S."/>
            <person name="Mardanov A.V."/>
            <person name="Ravin N.V."/>
        </authorList>
    </citation>
    <scope>NUCLEOTIDE SEQUENCE [LARGE SCALE GENOMIC DNA]</scope>
    <source>
        <strain evidence="1 2">P105</strain>
    </source>
</reference>
<keyword evidence="2" id="KW-1185">Reference proteome</keyword>
<evidence type="ECO:0000313" key="1">
    <source>
        <dbReference type="EMBL" id="QOY87574.1"/>
    </source>
</evidence>
<dbReference type="RefSeq" id="WP_194449241.1">
    <property type="nucleotide sequence ID" value="NZ_CP063849.1"/>
</dbReference>
<dbReference type="KEGG" id="pfer:IRI77_33275"/>
<evidence type="ECO:0008006" key="3">
    <source>
        <dbReference type="Google" id="ProtNLM"/>
    </source>
</evidence>
<dbReference type="InterPro" id="IPR011990">
    <property type="entry name" value="TPR-like_helical_dom_sf"/>
</dbReference>
<evidence type="ECO:0000313" key="2">
    <source>
        <dbReference type="Proteomes" id="UP000593892"/>
    </source>
</evidence>
<dbReference type="EMBL" id="CP063849">
    <property type="protein sequence ID" value="QOY87574.1"/>
    <property type="molecule type" value="Genomic_DNA"/>
</dbReference>
<organism evidence="1 2">
    <name type="scientific">Paludibaculum fermentans</name>
    <dbReference type="NCBI Taxonomy" id="1473598"/>
    <lineage>
        <taxon>Bacteria</taxon>
        <taxon>Pseudomonadati</taxon>
        <taxon>Acidobacteriota</taxon>
        <taxon>Terriglobia</taxon>
        <taxon>Bryobacterales</taxon>
        <taxon>Bryobacteraceae</taxon>
        <taxon>Paludibaculum</taxon>
    </lineage>
</organism>
<sequence length="282" mass="31613">MALRRRFSARARICKHVFAAQQALTRRDFQAFDQNLQRSRQMAEKLWNEGLRLEFRGDLALLGVQGAYWCGDIAAAEQEARRAIEVLTSVDPADRKGKLCMVHVFLGDIFLDREKLAEAAEAFRAAANLAERSTAPFAAIFPLQKLADALLEAEKRDEAVSVIDHCVEIENEFYASGKAGENLSRGISMTAPDQSLVRSDFATAERLFDEKVRYFAGSAANSTGIDVLRYQLHLAEAQYHQGNIEKAQATLTSACAAVEEQFGSRHPRVERVRRKLESLRQH</sequence>